<protein>
    <submittedName>
        <fullName evidence="1">Uncharacterized protein</fullName>
    </submittedName>
</protein>
<evidence type="ECO:0000313" key="2">
    <source>
        <dbReference type="Proteomes" id="UP000679226"/>
    </source>
</evidence>
<reference evidence="1" key="1">
    <citation type="journal article" date="2021" name="PLoS Genet.">
        <title>Mobile Type VI secretion system loci of the gut Bacteroidales display extensive intra-ecosystem transfer, multi-species spread and geographical clustering.</title>
        <authorList>
            <person name="Garcia-Bayona L."/>
            <person name="Coyne M.J."/>
            <person name="Comstock L.E."/>
        </authorList>
    </citation>
    <scope>NUCLEOTIDE SEQUENCE</scope>
    <source>
        <strain evidence="1">CL11T00C20</strain>
    </source>
</reference>
<name>A0A975Q7W5_9BACE</name>
<proteinExistence type="predicted"/>
<organism evidence="1 2">
    <name type="scientific">Bacteroides eggerthii</name>
    <dbReference type="NCBI Taxonomy" id="28111"/>
    <lineage>
        <taxon>Bacteria</taxon>
        <taxon>Pseudomonadati</taxon>
        <taxon>Bacteroidota</taxon>
        <taxon>Bacteroidia</taxon>
        <taxon>Bacteroidales</taxon>
        <taxon>Bacteroidaceae</taxon>
        <taxon>Bacteroides</taxon>
    </lineage>
</organism>
<dbReference type="KEGG" id="beg:INE88_03817"/>
<accession>A0A975Q7W5</accession>
<dbReference type="Proteomes" id="UP000679226">
    <property type="component" value="Chromosome"/>
</dbReference>
<dbReference type="EMBL" id="CP072227">
    <property type="protein sequence ID" value="QUT46972.1"/>
    <property type="molecule type" value="Genomic_DNA"/>
</dbReference>
<dbReference type="RefSeq" id="WP_211454547.1">
    <property type="nucleotide sequence ID" value="NZ_CP072227.1"/>
</dbReference>
<dbReference type="AlphaFoldDB" id="A0A975Q7W5"/>
<evidence type="ECO:0000313" key="1">
    <source>
        <dbReference type="EMBL" id="QUT46972.1"/>
    </source>
</evidence>
<gene>
    <name evidence="1" type="ORF">INE88_03817</name>
</gene>
<sequence length="52" mass="6074">MKKKKITIVISYDYEDKNTISNDRIADRVKYDLLKGSNSQHEKIESVTVEDN</sequence>